<keyword evidence="4" id="KW-0175">Coiled coil</keyword>
<gene>
    <name evidence="6" type="ORF">NKW54_15790</name>
</gene>
<dbReference type="PANTHER" id="PTHR30408:SF12">
    <property type="entry name" value="TYPE I RESTRICTION ENZYME MJAVIII SPECIFICITY SUBUNIT"/>
    <property type="match status" value="1"/>
</dbReference>
<dbReference type="InterPro" id="IPR044946">
    <property type="entry name" value="Restrct_endonuc_typeI_TRD_sf"/>
</dbReference>
<dbReference type="PANTHER" id="PTHR30408">
    <property type="entry name" value="TYPE-1 RESTRICTION ENZYME ECOKI SPECIFICITY PROTEIN"/>
    <property type="match status" value="1"/>
</dbReference>
<keyword evidence="6" id="KW-0255">Endonuclease</keyword>
<feature type="domain" description="Type I restriction modification DNA specificity" evidence="5">
    <location>
        <begin position="3"/>
        <end position="101"/>
    </location>
</feature>
<comment type="similarity">
    <text evidence="1">Belongs to the type-I restriction system S methylase family.</text>
</comment>
<dbReference type="Proteomes" id="UP001523543">
    <property type="component" value="Unassembled WGS sequence"/>
</dbReference>
<organism evidence="6 7">
    <name type="scientific">Acetobacter cerevisiae</name>
    <dbReference type="NCBI Taxonomy" id="178900"/>
    <lineage>
        <taxon>Bacteria</taxon>
        <taxon>Pseudomonadati</taxon>
        <taxon>Pseudomonadota</taxon>
        <taxon>Alphaproteobacteria</taxon>
        <taxon>Acetobacterales</taxon>
        <taxon>Acetobacteraceae</taxon>
        <taxon>Acetobacter</taxon>
    </lineage>
</organism>
<comment type="caution">
    <text evidence="6">The sequence shown here is derived from an EMBL/GenBank/DDBJ whole genome shotgun (WGS) entry which is preliminary data.</text>
</comment>
<proteinExistence type="inferred from homology"/>
<accession>A0ABT1EVG3</accession>
<dbReference type="SUPFAM" id="SSF116734">
    <property type="entry name" value="DNA methylase specificity domain"/>
    <property type="match status" value="2"/>
</dbReference>
<dbReference type="GO" id="GO:0004519">
    <property type="term" value="F:endonuclease activity"/>
    <property type="evidence" value="ECO:0007669"/>
    <property type="project" value="UniProtKB-KW"/>
</dbReference>
<evidence type="ECO:0000256" key="2">
    <source>
        <dbReference type="ARBA" id="ARBA00022747"/>
    </source>
</evidence>
<keyword evidence="6" id="KW-0378">Hydrolase</keyword>
<keyword evidence="6" id="KW-0540">Nuclease</keyword>
<dbReference type="InterPro" id="IPR052021">
    <property type="entry name" value="Type-I_RS_S_subunit"/>
</dbReference>
<keyword evidence="2" id="KW-0680">Restriction system</keyword>
<evidence type="ECO:0000313" key="6">
    <source>
        <dbReference type="EMBL" id="MCP1247369.1"/>
    </source>
</evidence>
<evidence type="ECO:0000313" key="7">
    <source>
        <dbReference type="Proteomes" id="UP001523543"/>
    </source>
</evidence>
<keyword evidence="7" id="KW-1185">Reference proteome</keyword>
<evidence type="ECO:0000259" key="5">
    <source>
        <dbReference type="Pfam" id="PF01420"/>
    </source>
</evidence>
<evidence type="ECO:0000256" key="4">
    <source>
        <dbReference type="SAM" id="Coils"/>
    </source>
</evidence>
<sequence length="326" mass="37294">MVGASIGRSCLYKKNFPHANINQAVCTFRTNSYADPHFLALFFQYPKTIDRLICGQNASARPNISLGDIKNFEVLLPPLPEQKKIAAILSTWDRAIEGTEKLLANSQQQKKALMQQLLTGKKRLPGFTGEWKTVTIGSLLKEAKRPVEWKDDNFYKLLSVKRRSEGVILREVLHGTKILTKKMNYAKSGDFLISKMQVVHGASGLVPEHLDNHHISDSYIALRAKNPEKFDIEFFSWLSKERVMYHKTFLCSYGVTIEKMTFNFNMYLKENIKIPPTVTEQRSISQLLNTTENEITALESDLSRLRQEKKALMQQLLTGKRRVTVD</sequence>
<protein>
    <submittedName>
        <fullName evidence="6">Restriction endonuclease subunit S</fullName>
    </submittedName>
</protein>
<dbReference type="EMBL" id="JAMYZR010000103">
    <property type="protein sequence ID" value="MCP1247369.1"/>
    <property type="molecule type" value="Genomic_DNA"/>
</dbReference>
<evidence type="ECO:0000256" key="1">
    <source>
        <dbReference type="ARBA" id="ARBA00010923"/>
    </source>
</evidence>
<dbReference type="InterPro" id="IPR000055">
    <property type="entry name" value="Restrct_endonuc_typeI_TRD"/>
</dbReference>
<dbReference type="Pfam" id="PF01420">
    <property type="entry name" value="Methylase_S"/>
    <property type="match status" value="1"/>
</dbReference>
<keyword evidence="3" id="KW-0238">DNA-binding</keyword>
<evidence type="ECO:0000256" key="3">
    <source>
        <dbReference type="ARBA" id="ARBA00023125"/>
    </source>
</evidence>
<dbReference type="Gene3D" id="3.90.220.20">
    <property type="entry name" value="DNA methylase specificity domains"/>
    <property type="match status" value="2"/>
</dbReference>
<reference evidence="6 7" key="1">
    <citation type="submission" date="2022-06" db="EMBL/GenBank/DDBJ databases">
        <title>Acetobacer genomes from food samples.</title>
        <authorList>
            <person name="Sombolestani A."/>
        </authorList>
    </citation>
    <scope>NUCLEOTIDE SEQUENCE [LARGE SCALE GENOMIC DNA]</scope>
    <source>
        <strain evidence="6 7">R-83281</strain>
    </source>
</reference>
<dbReference type="RefSeq" id="WP_253551317.1">
    <property type="nucleotide sequence ID" value="NZ_JAMYZR010000103.1"/>
</dbReference>
<feature type="coiled-coil region" evidence="4">
    <location>
        <begin position="288"/>
        <end position="322"/>
    </location>
</feature>
<name>A0ABT1EVG3_9PROT</name>